<proteinExistence type="predicted"/>
<organism evidence="1 2">
    <name type="scientific">Candidatus Yanofskybacteria bacterium RIFCSPHIGHO2_01_FULL_41_53</name>
    <dbReference type="NCBI Taxonomy" id="1802663"/>
    <lineage>
        <taxon>Bacteria</taxon>
        <taxon>Candidatus Yanofskyibacteriota</taxon>
    </lineage>
</organism>
<gene>
    <name evidence="1" type="ORF">A2650_04550</name>
</gene>
<dbReference type="AlphaFoldDB" id="A0A1F8EHJ0"/>
<evidence type="ECO:0000313" key="1">
    <source>
        <dbReference type="EMBL" id="OGN00273.1"/>
    </source>
</evidence>
<reference evidence="1 2" key="1">
    <citation type="journal article" date="2016" name="Nat. Commun.">
        <title>Thousands of microbial genomes shed light on interconnected biogeochemical processes in an aquifer system.</title>
        <authorList>
            <person name="Anantharaman K."/>
            <person name="Brown C.T."/>
            <person name="Hug L.A."/>
            <person name="Sharon I."/>
            <person name="Castelle C.J."/>
            <person name="Probst A.J."/>
            <person name="Thomas B.C."/>
            <person name="Singh A."/>
            <person name="Wilkins M.J."/>
            <person name="Karaoz U."/>
            <person name="Brodie E.L."/>
            <person name="Williams K.H."/>
            <person name="Hubbard S.S."/>
            <person name="Banfield J.F."/>
        </authorList>
    </citation>
    <scope>NUCLEOTIDE SEQUENCE [LARGE SCALE GENOMIC DNA]</scope>
</reference>
<dbReference type="EMBL" id="MGJD01000024">
    <property type="protein sequence ID" value="OGN00273.1"/>
    <property type="molecule type" value="Genomic_DNA"/>
</dbReference>
<dbReference type="Proteomes" id="UP000177117">
    <property type="component" value="Unassembled WGS sequence"/>
</dbReference>
<sequence length="114" mass="13126">MSVRVDLLVRFVRISTVPIKLGFAMYFDDFGPDENDKLFDELDQLVKFAEKRQKMGYSLDKIYVDSEIANLMFEEVPEEDVKIYEQIGGSCVAEIKYRGFNFISVSPVKTPKPS</sequence>
<protein>
    <submittedName>
        <fullName evidence="1">Uncharacterized protein</fullName>
    </submittedName>
</protein>
<evidence type="ECO:0000313" key="2">
    <source>
        <dbReference type="Proteomes" id="UP000177117"/>
    </source>
</evidence>
<comment type="caution">
    <text evidence="1">The sequence shown here is derived from an EMBL/GenBank/DDBJ whole genome shotgun (WGS) entry which is preliminary data.</text>
</comment>
<name>A0A1F8EHJ0_9BACT</name>
<accession>A0A1F8EHJ0</accession>